<dbReference type="Pfam" id="PF07727">
    <property type="entry name" value="RVT_2"/>
    <property type="match status" value="1"/>
</dbReference>
<protein>
    <submittedName>
        <fullName evidence="2">Reverse transcriptase</fullName>
    </submittedName>
</protein>
<dbReference type="EMBL" id="KJ849271">
    <property type="protein sequence ID" value="AIL54343.1"/>
    <property type="molecule type" value="Genomic_DNA"/>
</dbReference>
<dbReference type="InterPro" id="IPR013103">
    <property type="entry name" value="RVT_2"/>
</dbReference>
<organism evidence="2">
    <name type="scientific">Dendrobium officinale</name>
    <name type="common">Orchid</name>
    <dbReference type="NCBI Taxonomy" id="142615"/>
    <lineage>
        <taxon>Eukaryota</taxon>
        <taxon>Viridiplantae</taxon>
        <taxon>Streptophyta</taxon>
        <taxon>Embryophyta</taxon>
        <taxon>Tracheophyta</taxon>
        <taxon>Spermatophyta</taxon>
        <taxon>Magnoliopsida</taxon>
        <taxon>Liliopsida</taxon>
        <taxon>Asparagales</taxon>
        <taxon>Orchidaceae</taxon>
        <taxon>Epidendroideae</taxon>
        <taxon>Malaxideae</taxon>
        <taxon>Dendrobiinae</taxon>
        <taxon>Dendrobium</taxon>
    </lineage>
</organism>
<dbReference type="GO" id="GO:0003964">
    <property type="term" value="F:RNA-directed DNA polymerase activity"/>
    <property type="evidence" value="ECO:0007669"/>
    <property type="project" value="UniProtKB-KW"/>
</dbReference>
<sequence length="87" mass="10134">TAFLHGDLEKEIFMKIPPGFKEKSGGDKTYRLKKVIYGLKQSPRAWFGIFSKVILLNGYWQSKGAIHYSSSIQTQEKSQFYYYMLTI</sequence>
<feature type="domain" description="Reverse transcriptase Ty1/copia-type" evidence="1">
    <location>
        <begin position="1"/>
        <end position="59"/>
    </location>
</feature>
<feature type="non-terminal residue" evidence="2">
    <location>
        <position position="87"/>
    </location>
</feature>
<proteinExistence type="predicted"/>
<evidence type="ECO:0000259" key="1">
    <source>
        <dbReference type="Pfam" id="PF07727"/>
    </source>
</evidence>
<keyword evidence="2" id="KW-0808">Transferase</keyword>
<dbReference type="AlphaFoldDB" id="A0A077ERK2"/>
<feature type="non-terminal residue" evidence="2">
    <location>
        <position position="1"/>
    </location>
</feature>
<reference evidence="2" key="1">
    <citation type="submission" date="2014-05" db="EMBL/GenBank/DDBJ databases">
        <title>Transcriptionally activated reverse transcriptase of Ty1-copia retrotransposons in Dendrobium officinale Kimura et Migo under cold sterss.</title>
        <authorList>
            <person name="Li C."/>
            <person name="Si J."/>
            <person name="Gao Y."/>
        </authorList>
    </citation>
    <scope>NUCLEOTIDE SEQUENCE</scope>
    <source>
        <tissue evidence="2">Leaf</tissue>
    </source>
</reference>
<accession>A0A077ERK2</accession>
<evidence type="ECO:0000313" key="2">
    <source>
        <dbReference type="EMBL" id="AIL54343.1"/>
    </source>
</evidence>
<keyword evidence="2" id="KW-0548">Nucleotidyltransferase</keyword>
<keyword evidence="2" id="KW-0695">RNA-directed DNA polymerase</keyword>
<name>A0A077ERK2_DENOF</name>